<comment type="caution">
    <text evidence="1">The sequence shown here is derived from an EMBL/GenBank/DDBJ whole genome shotgun (WGS) entry which is preliminary data.</text>
</comment>
<name>A0ACC2P395_9HYME</name>
<dbReference type="Proteomes" id="UP001239111">
    <property type="component" value="Chromosome 2"/>
</dbReference>
<organism evidence="1 2">
    <name type="scientific">Eretmocerus hayati</name>
    <dbReference type="NCBI Taxonomy" id="131215"/>
    <lineage>
        <taxon>Eukaryota</taxon>
        <taxon>Metazoa</taxon>
        <taxon>Ecdysozoa</taxon>
        <taxon>Arthropoda</taxon>
        <taxon>Hexapoda</taxon>
        <taxon>Insecta</taxon>
        <taxon>Pterygota</taxon>
        <taxon>Neoptera</taxon>
        <taxon>Endopterygota</taxon>
        <taxon>Hymenoptera</taxon>
        <taxon>Apocrita</taxon>
        <taxon>Proctotrupomorpha</taxon>
        <taxon>Chalcidoidea</taxon>
        <taxon>Aphelinidae</taxon>
        <taxon>Aphelininae</taxon>
        <taxon>Eretmocerus</taxon>
    </lineage>
</organism>
<protein>
    <submittedName>
        <fullName evidence="1">Uncharacterized protein</fullName>
    </submittedName>
</protein>
<proteinExistence type="predicted"/>
<evidence type="ECO:0000313" key="2">
    <source>
        <dbReference type="Proteomes" id="UP001239111"/>
    </source>
</evidence>
<gene>
    <name evidence="1" type="ORF">QAD02_012031</name>
</gene>
<sequence>MKYSNDGGVSPLHALCLNSDADLDELKQFLITHKEEMIKAIDAPQFHSFHGLTPLHLAMAHGNFEGAILMLKADPHVLNDVGDTPIEYGLQCDDPLHGTREELATIFSVDTPIQSLTPSHFFVACATRLCEYAIHALHTTPLHLAFETGIIILLIQHCAEVNVQNIYGKTPLHLVCRRERCNDEAMNALLENGADINIEDKLSRTCLMLPCFEELINQSEPTIKKLLILLKHIKKLRSLGFHVNIKNNAAHYLILRNCGRLFNENDFGTECKNELELMKLENIDRYTTIYDIFFKSLNSMAFHCENQILQSIFESNTECFSIYGSFIRLQMKRGQARRSLLGNSEKSLIFLIGKPLPPVCLEKILDYLSDTELQCITRSGGLGDEMERTDRARNRKGKEVPTDAHRQLFLLDLDCPDSAELIRRANAESMFATPFKWFAFATDASDDNVVTELFSEMDLYPSSDLILWQRGQSSGRLVSIYRTDVNDSLRMEERGHWDEGKMQLDVVDDRVASRRRRNLYGALVRSSLVVTEPDTLNHLTDYKDQHVDTITKCNYPWMLNLIKMMNATVSFRLTHTWGYMTPNGSWDGMIGMLDRGEIDIGGTSTFILKDRISVVRYIALTTPSRSRFIFRQPPLSSVENLFRLPFNNSVWLVIIMLLLLFLFLLYPAMRFEWSRYELSGHENKPNLSDDLLVVVGAASQQGFWYEPRSLSTRLVVLVALLAAVSLYAAYTANIVALLQSTTSSINTLQDLLNSPLDLGAQDTVYYRHYFNHFKDPVRKAIFERKVEPRGSRKNNWLTIEEGIERLRNGYFAFHSVAGKVYKIIQETFEESEKCGFQEIDYLNVFDPCFVAQKRTPYLELFRVGLVRLHECGLRTREMTRLYTEKPICNSGRRLLSVGLTESYGAFVALGFGILLAFVILVAEFVDKKLYVSASLK</sequence>
<accession>A0ACC2P395</accession>
<dbReference type="EMBL" id="CM056742">
    <property type="protein sequence ID" value="KAJ8676245.1"/>
    <property type="molecule type" value="Genomic_DNA"/>
</dbReference>
<keyword evidence="2" id="KW-1185">Reference proteome</keyword>
<reference evidence="1" key="1">
    <citation type="submission" date="2023-04" db="EMBL/GenBank/DDBJ databases">
        <title>A chromosome-level genome assembly of the parasitoid wasp Eretmocerus hayati.</title>
        <authorList>
            <person name="Zhong Y."/>
            <person name="Liu S."/>
            <person name="Liu Y."/>
        </authorList>
    </citation>
    <scope>NUCLEOTIDE SEQUENCE</scope>
    <source>
        <strain evidence="1">ZJU_SS_LIU_2023</strain>
    </source>
</reference>
<evidence type="ECO:0000313" key="1">
    <source>
        <dbReference type="EMBL" id="KAJ8676245.1"/>
    </source>
</evidence>